<sequence>MNCCPLDCMTIGVFFFSLLLVSLMQRGKRGGLCFSRRKLTLQSSHDTWRAIPLSLFPPCVWSMYSSTGVYILLGGVAEPAV</sequence>
<dbReference type="EMBL" id="KZ679261">
    <property type="protein sequence ID" value="PTB41550.1"/>
    <property type="molecule type" value="Genomic_DNA"/>
</dbReference>
<proteinExistence type="predicted"/>
<evidence type="ECO:0000313" key="3">
    <source>
        <dbReference type="Proteomes" id="UP000240493"/>
    </source>
</evidence>
<accession>A0A2T3Z9T5</accession>
<protein>
    <recommendedName>
        <fullName evidence="4">Secreted protein</fullName>
    </recommendedName>
</protein>
<reference evidence="2 3" key="1">
    <citation type="submission" date="2016-07" db="EMBL/GenBank/DDBJ databases">
        <title>Multiple horizontal gene transfer events from other fungi enriched the ability of initially mycotrophic Trichoderma (Ascomycota) to feed on dead plant biomass.</title>
        <authorList>
            <consortium name="DOE Joint Genome Institute"/>
            <person name="Aerts A."/>
            <person name="Atanasova L."/>
            <person name="Chenthamara K."/>
            <person name="Zhang J."/>
            <person name="Grujic M."/>
            <person name="Henrissat B."/>
            <person name="Kuo A."/>
            <person name="Salamov A."/>
            <person name="Lipzen A."/>
            <person name="Labutti K."/>
            <person name="Barry K."/>
            <person name="Miao Y."/>
            <person name="Rahimi M.J."/>
            <person name="Shen Q."/>
            <person name="Grigoriev I.V."/>
            <person name="Kubicek C.P."/>
            <person name="Druzhinina I.S."/>
        </authorList>
    </citation>
    <scope>NUCLEOTIDE SEQUENCE [LARGE SCALE GENOMIC DNA]</scope>
    <source>
        <strain evidence="2 3">CBS 433.97</strain>
    </source>
</reference>
<organism evidence="2 3">
    <name type="scientific">Trichoderma asperellum (strain ATCC 204424 / CBS 433.97 / NBRC 101777)</name>
    <dbReference type="NCBI Taxonomy" id="1042311"/>
    <lineage>
        <taxon>Eukaryota</taxon>
        <taxon>Fungi</taxon>
        <taxon>Dikarya</taxon>
        <taxon>Ascomycota</taxon>
        <taxon>Pezizomycotina</taxon>
        <taxon>Sordariomycetes</taxon>
        <taxon>Hypocreomycetidae</taxon>
        <taxon>Hypocreales</taxon>
        <taxon>Hypocreaceae</taxon>
        <taxon>Trichoderma</taxon>
    </lineage>
</organism>
<dbReference type="Proteomes" id="UP000240493">
    <property type="component" value="Unassembled WGS sequence"/>
</dbReference>
<feature type="chain" id="PRO_5015399985" description="Secreted protein" evidence="1">
    <location>
        <begin position="31"/>
        <end position="81"/>
    </location>
</feature>
<dbReference type="AlphaFoldDB" id="A0A2T3Z9T5"/>
<feature type="signal peptide" evidence="1">
    <location>
        <begin position="1"/>
        <end position="30"/>
    </location>
</feature>
<name>A0A2T3Z9T5_TRIA4</name>
<gene>
    <name evidence="2" type="ORF">M441DRAFT_400716</name>
</gene>
<evidence type="ECO:0000256" key="1">
    <source>
        <dbReference type="SAM" id="SignalP"/>
    </source>
</evidence>
<evidence type="ECO:0000313" key="2">
    <source>
        <dbReference type="EMBL" id="PTB41550.1"/>
    </source>
</evidence>
<keyword evidence="3" id="KW-1185">Reference proteome</keyword>
<evidence type="ECO:0008006" key="4">
    <source>
        <dbReference type="Google" id="ProtNLM"/>
    </source>
</evidence>
<keyword evidence="1" id="KW-0732">Signal</keyword>